<keyword evidence="2" id="KW-1185">Reference proteome</keyword>
<gene>
    <name evidence="1" type="ORF">NO357_03985</name>
</gene>
<dbReference type="PANTHER" id="PTHR35609:SF1">
    <property type="entry name" value="MACRO DOMAIN-CONTAINING PROTEIN"/>
    <property type="match status" value="1"/>
</dbReference>
<dbReference type="Proteomes" id="UP001226762">
    <property type="component" value="Unassembled WGS sequence"/>
</dbReference>
<accession>A0AAE4B3A4</accession>
<name>A0AAE4B3A4_9RHOB</name>
<dbReference type="RefSeq" id="WP_306734311.1">
    <property type="nucleotide sequence ID" value="NZ_JANHAX010000001.1"/>
</dbReference>
<dbReference type="EMBL" id="JANHAX010000001">
    <property type="protein sequence ID" value="MDQ2089060.1"/>
    <property type="molecule type" value="Genomic_DNA"/>
</dbReference>
<evidence type="ECO:0000313" key="1">
    <source>
        <dbReference type="EMBL" id="MDQ2089060.1"/>
    </source>
</evidence>
<evidence type="ECO:0000313" key="2">
    <source>
        <dbReference type="Proteomes" id="UP001226762"/>
    </source>
</evidence>
<proteinExistence type="predicted"/>
<dbReference type="PANTHER" id="PTHR35609">
    <property type="entry name" value="MACRO DOMAIN-CONTAINING PROTEIN"/>
    <property type="match status" value="1"/>
</dbReference>
<sequence length="322" mass="34745">MDWFERLTGFAEDRPRGVRERLRQDDEWIESRVNGRRIRAGRFSHPTLEELRAAAMPGRAGRLRLSEVVADVRELHRDPRHEGAAFQVASQFNLLEMISPEVTPDEGIGRYESDRTQGPACALSCGAGTIFRNYLVAVGGGRRGQTARHQLDGLDALGAALGNDGGRLWKMQNGYALATAAGLATVTRAIAEGGADGLRRLIRVGVQAETEVTLDGAGHCVTQVYCSAMPVAYSEFGPGPWEGFARLALDAAYEATFLVARETRGPLFLTLLGGGAFGNPVAWILAALERALTLFAECDLDVRIVSHGAADPALETLLARFG</sequence>
<organism evidence="1 2">
    <name type="scientific">Marimonas arenosa</name>
    <dbReference type="NCBI Taxonomy" id="1795305"/>
    <lineage>
        <taxon>Bacteria</taxon>
        <taxon>Pseudomonadati</taxon>
        <taxon>Pseudomonadota</taxon>
        <taxon>Alphaproteobacteria</taxon>
        <taxon>Rhodobacterales</taxon>
        <taxon>Paracoccaceae</taxon>
        <taxon>Marimonas</taxon>
    </lineage>
</organism>
<protein>
    <submittedName>
        <fullName evidence="1">Uncharacterized protein</fullName>
    </submittedName>
</protein>
<comment type="caution">
    <text evidence="1">The sequence shown here is derived from an EMBL/GenBank/DDBJ whole genome shotgun (WGS) entry which is preliminary data.</text>
</comment>
<reference evidence="1" key="2">
    <citation type="submission" date="2023-02" db="EMBL/GenBank/DDBJ databases">
        <title>'Rhodoalgimonas zhirmunskyi' gen. nov., isolated from a red alga.</title>
        <authorList>
            <person name="Nedashkovskaya O.I."/>
            <person name="Otstavnykh N.Y."/>
            <person name="Bystritskaya E.P."/>
            <person name="Balabanova L.A."/>
            <person name="Isaeva M.P."/>
        </authorList>
    </citation>
    <scope>NUCLEOTIDE SEQUENCE</scope>
    <source>
        <strain evidence="1">KCTC 52189</strain>
    </source>
</reference>
<dbReference type="AlphaFoldDB" id="A0AAE4B3A4"/>
<reference evidence="1" key="1">
    <citation type="submission" date="2022-07" db="EMBL/GenBank/DDBJ databases">
        <authorList>
            <person name="Otstavnykh N."/>
            <person name="Isaeva M."/>
            <person name="Bystritskaya E."/>
        </authorList>
    </citation>
    <scope>NUCLEOTIDE SEQUENCE</scope>
    <source>
        <strain evidence="1">KCTC 52189</strain>
    </source>
</reference>